<keyword evidence="3" id="KW-0238">DNA-binding</keyword>
<evidence type="ECO:0000256" key="2">
    <source>
        <dbReference type="ARBA" id="ARBA00023015"/>
    </source>
</evidence>
<organism evidence="7 8">
    <name type="scientific">Pseudomonas alkylphenolica</name>
    <dbReference type="NCBI Taxonomy" id="237609"/>
    <lineage>
        <taxon>Bacteria</taxon>
        <taxon>Pseudomonadati</taxon>
        <taxon>Pseudomonadota</taxon>
        <taxon>Gammaproteobacteria</taxon>
        <taxon>Pseudomonadales</taxon>
        <taxon>Pseudomonadaceae</taxon>
        <taxon>Pseudomonas</taxon>
    </lineage>
</organism>
<dbReference type="GO" id="GO:0003700">
    <property type="term" value="F:DNA-binding transcription factor activity"/>
    <property type="evidence" value="ECO:0007669"/>
    <property type="project" value="InterPro"/>
</dbReference>
<comment type="similarity">
    <text evidence="1">Belongs to the LysR transcriptional regulatory family.</text>
</comment>
<dbReference type="RefSeq" id="WP_128323736.1">
    <property type="nucleotide sequence ID" value="NZ_QJRG01000042.1"/>
</dbReference>
<dbReference type="GO" id="GO:0003677">
    <property type="term" value="F:DNA binding"/>
    <property type="evidence" value="ECO:0007669"/>
    <property type="project" value="UniProtKB-KW"/>
</dbReference>
<name>A0A443ZTT2_9PSED</name>
<dbReference type="InterPro" id="IPR036388">
    <property type="entry name" value="WH-like_DNA-bd_sf"/>
</dbReference>
<dbReference type="InterPro" id="IPR005119">
    <property type="entry name" value="LysR_subst-bd"/>
</dbReference>
<proteinExistence type="inferred from homology"/>
<dbReference type="SUPFAM" id="SSF53850">
    <property type="entry name" value="Periplasmic binding protein-like II"/>
    <property type="match status" value="1"/>
</dbReference>
<sequence length="302" mass="33324">MQSILDPKWHHFIKVAKLGSLTQAAVALDVPQSMISRHISQLERECGVRLFNRTGRGVNLTEFGVQILPRIEALVEESEEVSDVIRTSGGIPIGEVRIGLLPSTVEPIAGPLYRLVHERFPRIKLQICEGSSAHLEELINEGRVDMALLLREADVSSQEESVLVQPKLMLVGRAQDPAVTQPTVELASLQGLPLVLPSRPHPLRARLEKLSKSHGIQFDCAVEADSIRLQWEIVAAGGGYAITSGLFEHVDDPRFSVARIIKPELLRSVVLASSLRRPNTLATRTVQKLLEQEAPLLLKNRA</sequence>
<evidence type="ECO:0000256" key="4">
    <source>
        <dbReference type="ARBA" id="ARBA00023159"/>
    </source>
</evidence>
<dbReference type="Gene3D" id="3.40.190.290">
    <property type="match status" value="1"/>
</dbReference>
<keyword evidence="2" id="KW-0805">Transcription regulation</keyword>
<dbReference type="PROSITE" id="PS50931">
    <property type="entry name" value="HTH_LYSR"/>
    <property type="match status" value="1"/>
</dbReference>
<keyword evidence="5" id="KW-0804">Transcription</keyword>
<dbReference type="PANTHER" id="PTHR30293">
    <property type="entry name" value="TRANSCRIPTIONAL REGULATORY PROTEIN NAC-RELATED"/>
    <property type="match status" value="1"/>
</dbReference>
<dbReference type="Pfam" id="PF03466">
    <property type="entry name" value="LysR_substrate"/>
    <property type="match status" value="1"/>
</dbReference>
<reference evidence="7 8" key="1">
    <citation type="submission" date="2018-06" db="EMBL/GenBank/DDBJ databases">
        <title>Bacteria isolated from soil of Wuhan.</title>
        <authorList>
            <person name="Wei X."/>
            <person name="Chunhua H."/>
        </authorList>
    </citation>
    <scope>NUCLEOTIDE SEQUENCE [LARGE SCALE GENOMIC DNA]</scope>
    <source>
        <strain evidence="8">xwS2</strain>
    </source>
</reference>
<dbReference type="PRINTS" id="PR00039">
    <property type="entry name" value="HTHLYSR"/>
</dbReference>
<evidence type="ECO:0000256" key="1">
    <source>
        <dbReference type="ARBA" id="ARBA00009437"/>
    </source>
</evidence>
<dbReference type="Proteomes" id="UP000288983">
    <property type="component" value="Unassembled WGS sequence"/>
</dbReference>
<dbReference type="AlphaFoldDB" id="A0A443ZTT2"/>
<dbReference type="OrthoDB" id="5289754at2"/>
<dbReference type="InterPro" id="IPR000847">
    <property type="entry name" value="LysR_HTH_N"/>
</dbReference>
<dbReference type="GO" id="GO:2000142">
    <property type="term" value="P:regulation of DNA-templated transcription initiation"/>
    <property type="evidence" value="ECO:0007669"/>
    <property type="project" value="TreeGrafter"/>
</dbReference>
<keyword evidence="4" id="KW-0010">Activator</keyword>
<gene>
    <name evidence="7" type="ORF">DM813_12805</name>
</gene>
<dbReference type="Pfam" id="PF00126">
    <property type="entry name" value="HTH_1"/>
    <property type="match status" value="1"/>
</dbReference>
<feature type="domain" description="HTH lysR-type" evidence="6">
    <location>
        <begin position="12"/>
        <end position="61"/>
    </location>
</feature>
<evidence type="ECO:0000256" key="3">
    <source>
        <dbReference type="ARBA" id="ARBA00023125"/>
    </source>
</evidence>
<evidence type="ECO:0000259" key="6">
    <source>
        <dbReference type="PROSITE" id="PS50931"/>
    </source>
</evidence>
<dbReference type="Gene3D" id="1.10.10.10">
    <property type="entry name" value="Winged helix-like DNA-binding domain superfamily/Winged helix DNA-binding domain"/>
    <property type="match status" value="1"/>
</dbReference>
<dbReference type="InterPro" id="IPR036390">
    <property type="entry name" value="WH_DNA-bd_sf"/>
</dbReference>
<comment type="caution">
    <text evidence="7">The sequence shown here is derived from an EMBL/GenBank/DDBJ whole genome shotgun (WGS) entry which is preliminary data.</text>
</comment>
<dbReference type="PANTHER" id="PTHR30293:SF0">
    <property type="entry name" value="NITROGEN ASSIMILATION REGULATORY PROTEIN NAC"/>
    <property type="match status" value="1"/>
</dbReference>
<evidence type="ECO:0000313" key="7">
    <source>
        <dbReference type="EMBL" id="RWU23068.1"/>
    </source>
</evidence>
<evidence type="ECO:0000313" key="8">
    <source>
        <dbReference type="Proteomes" id="UP000288983"/>
    </source>
</evidence>
<dbReference type="FunFam" id="1.10.10.10:FF:000001">
    <property type="entry name" value="LysR family transcriptional regulator"/>
    <property type="match status" value="1"/>
</dbReference>
<dbReference type="EMBL" id="QJRG01000042">
    <property type="protein sequence ID" value="RWU23068.1"/>
    <property type="molecule type" value="Genomic_DNA"/>
</dbReference>
<protein>
    <submittedName>
        <fullName evidence="7">LysR family transcriptional regulator</fullName>
    </submittedName>
</protein>
<evidence type="ECO:0000256" key="5">
    <source>
        <dbReference type="ARBA" id="ARBA00023163"/>
    </source>
</evidence>
<accession>A0A443ZTT2</accession>
<dbReference type="SUPFAM" id="SSF46785">
    <property type="entry name" value="Winged helix' DNA-binding domain"/>
    <property type="match status" value="1"/>
</dbReference>